<dbReference type="RefSeq" id="WP_263953431.1">
    <property type="nucleotide sequence ID" value="NZ_JAOYFC010000002.1"/>
</dbReference>
<feature type="transmembrane region" description="Helical" evidence="1">
    <location>
        <begin position="114"/>
        <end position="138"/>
    </location>
</feature>
<dbReference type="InterPro" id="IPR047784">
    <property type="entry name" value="TrgA"/>
</dbReference>
<sequence>MLSMSRVMAFVTFAAVAWFASELVKFELPEGMNAGKLSEVNAILAGIVAWRVAGVRQRIGYSAALGNGFTAMVAAVLTCLFFQSGYEMIMTSMRGRYDGPMDALVEMAKIYGEMALYLATPAVFITLLVGGCAAGYMVEWASRRWN</sequence>
<proteinExistence type="predicted"/>
<protein>
    <submittedName>
        <fullName evidence="2">TrgA family protein</fullName>
    </submittedName>
</protein>
<name>A0AAE3J0Q6_9RHOB</name>
<dbReference type="EMBL" id="JAOYFC010000002">
    <property type="protein sequence ID" value="MCV6824570.1"/>
    <property type="molecule type" value="Genomic_DNA"/>
</dbReference>
<keyword evidence="1" id="KW-1133">Transmembrane helix</keyword>
<dbReference type="NCBIfam" id="NF033773">
    <property type="entry name" value="tellur_TrgA"/>
    <property type="match status" value="1"/>
</dbReference>
<reference evidence="2" key="1">
    <citation type="submission" date="2022-10" db="EMBL/GenBank/DDBJ databases">
        <authorList>
            <person name="Yue Y."/>
        </authorList>
    </citation>
    <scope>NUCLEOTIDE SEQUENCE</scope>
    <source>
        <strain evidence="2">Z654</strain>
    </source>
</reference>
<evidence type="ECO:0000313" key="3">
    <source>
        <dbReference type="Proteomes" id="UP001208041"/>
    </source>
</evidence>
<evidence type="ECO:0000313" key="2">
    <source>
        <dbReference type="EMBL" id="MCV6824570.1"/>
    </source>
</evidence>
<organism evidence="2 3">
    <name type="scientific">Halocynthiibacter halioticoli</name>
    <dbReference type="NCBI Taxonomy" id="2986804"/>
    <lineage>
        <taxon>Bacteria</taxon>
        <taxon>Pseudomonadati</taxon>
        <taxon>Pseudomonadota</taxon>
        <taxon>Alphaproteobacteria</taxon>
        <taxon>Rhodobacterales</taxon>
        <taxon>Paracoccaceae</taxon>
        <taxon>Halocynthiibacter</taxon>
    </lineage>
</organism>
<dbReference type="AlphaFoldDB" id="A0AAE3J0Q6"/>
<keyword evidence="3" id="KW-1185">Reference proteome</keyword>
<accession>A0AAE3J0Q6</accession>
<dbReference type="Proteomes" id="UP001208041">
    <property type="component" value="Unassembled WGS sequence"/>
</dbReference>
<evidence type="ECO:0000256" key="1">
    <source>
        <dbReference type="SAM" id="Phobius"/>
    </source>
</evidence>
<keyword evidence="1" id="KW-0812">Transmembrane</keyword>
<keyword evidence="1" id="KW-0472">Membrane</keyword>
<gene>
    <name evidence="2" type="ORF">OH136_08360</name>
</gene>
<feature type="transmembrane region" description="Helical" evidence="1">
    <location>
        <begin position="65"/>
        <end position="86"/>
    </location>
</feature>
<comment type="caution">
    <text evidence="2">The sequence shown here is derived from an EMBL/GenBank/DDBJ whole genome shotgun (WGS) entry which is preliminary data.</text>
</comment>